<feature type="transmembrane region" description="Helical" evidence="13">
    <location>
        <begin position="315"/>
        <end position="335"/>
    </location>
</feature>
<dbReference type="AlphaFoldDB" id="A0A2V2MWC9"/>
<dbReference type="Pfam" id="PF13188">
    <property type="entry name" value="PAS_8"/>
    <property type="match status" value="1"/>
</dbReference>
<comment type="subcellular location">
    <subcellularLocation>
        <location evidence="2">Membrane</location>
        <topology evidence="2">Multi-pass membrane protein</topology>
    </subcellularLocation>
</comment>
<dbReference type="GO" id="GO:0005524">
    <property type="term" value="F:ATP binding"/>
    <property type="evidence" value="ECO:0007669"/>
    <property type="project" value="UniProtKB-KW"/>
</dbReference>
<keyword evidence="11" id="KW-0902">Two-component regulatory system</keyword>
<organism evidence="18 19">
    <name type="scientific">Methanospirillum lacunae</name>
    <dbReference type="NCBI Taxonomy" id="668570"/>
    <lineage>
        <taxon>Archaea</taxon>
        <taxon>Methanobacteriati</taxon>
        <taxon>Methanobacteriota</taxon>
        <taxon>Stenosarchaea group</taxon>
        <taxon>Methanomicrobia</taxon>
        <taxon>Methanomicrobiales</taxon>
        <taxon>Methanospirillaceae</taxon>
        <taxon>Methanospirillum</taxon>
    </lineage>
</organism>
<dbReference type="Gene3D" id="6.10.340.10">
    <property type="match status" value="1"/>
</dbReference>
<protein>
    <recommendedName>
        <fullName evidence="3">histidine kinase</fullName>
        <ecNumber evidence="3">2.7.13.3</ecNumber>
    </recommendedName>
</protein>
<feature type="domain" description="Histidine kinase" evidence="14">
    <location>
        <begin position="773"/>
        <end position="869"/>
    </location>
</feature>
<dbReference type="PANTHER" id="PTHR42878">
    <property type="entry name" value="TWO-COMPONENT HISTIDINE KINASE"/>
    <property type="match status" value="1"/>
</dbReference>
<dbReference type="Pfam" id="PF08448">
    <property type="entry name" value="PAS_4"/>
    <property type="match status" value="1"/>
</dbReference>
<evidence type="ECO:0000313" key="18">
    <source>
        <dbReference type="EMBL" id="PWR72202.1"/>
    </source>
</evidence>
<evidence type="ECO:0000256" key="2">
    <source>
        <dbReference type="ARBA" id="ARBA00004141"/>
    </source>
</evidence>
<comment type="catalytic activity">
    <reaction evidence="1">
        <text>ATP + protein L-histidine = ADP + protein N-phospho-L-histidine.</text>
        <dbReference type="EC" id="2.7.13.3"/>
    </reaction>
</comment>
<feature type="domain" description="PAS" evidence="15">
    <location>
        <begin position="524"/>
        <end position="569"/>
    </location>
</feature>
<dbReference type="GO" id="GO:0004673">
    <property type="term" value="F:protein histidine kinase activity"/>
    <property type="evidence" value="ECO:0007669"/>
    <property type="project" value="UniProtKB-EC"/>
</dbReference>
<keyword evidence="7" id="KW-0547">Nucleotide-binding</keyword>
<feature type="domain" description="PAC" evidence="16">
    <location>
        <begin position="610"/>
        <end position="662"/>
    </location>
</feature>
<keyword evidence="9" id="KW-0067">ATP-binding</keyword>
<sequence>MKTDPRSFSSFSARLGIFLLIIFLVMMVVFLTNWYLTAREEKEQDFLSSEKTIDQILQQSILWIDRGLYLYDLTFETPLRDAMKIYQDEYNATGGDPEKIDYQGVKEKIEKTLGDEYQVYVIENGIITHTTDPKDLGLNFSTFAPELIPKFNKIQDSGQFILDRSVKGHESNVPVRLFAYQGTPDRKYLLEVGRIFIQYTPEENKAYYSDLTNILWTLNPDIVSFDLYNSFNILIANRSEISLSNTDNETLDVIGRTIKNEKGSILHDKVNHRDIVYTFMPVLQTDAPSTKWMNVAARTVYSTNRLDNELMMLTLWYIGFLVITFILAFIAAFTISRHLTRPLRCMLEDLDLISAGDLKHKVRKSPHHELNRISDAINQMVGEILNNISALRVSESRYRGLFLSSNDAILVLEGIRIVDANPAAVDFFSIMKPLAGENITSIHGPVGAILTEMIFKDSTHQSVKQFVERIEIIKNEIGSEQFLNIRISKVKGGEKYLSQVRIRDETQQQLAFRLSAQQVALSEAYRQIENILAMLPDPTFVIDTTGRVLIWNQAMEKMTRIPSAEIVGKGDYLYAIPFYGSPKPMLVDLAIHPEMKSGEFSHIIKNGNTLYSERWFRETEPSRRYASISATALYDSQGTIIGGIESIHDITELKFTEDALRIANTKLNLLSSITRHDILNKVMIGRSNLFLLNDLQLNCDQKRFFEMLSQSLQSIEEFIAFTKTYQELGVDAPVWQDVQAVFIQAQSNLDLKTVKIDIRISNLLIYADPLFPKVCYNLLENAIRHGGDLTRIQISTEPVQTGISLIIEDDGVGVPEEEKDLIFERGYGKNTGYGLFLSREILAITDIGIRETGMKGTGARFEILVPFGKYKKLTK</sequence>
<evidence type="ECO:0000256" key="12">
    <source>
        <dbReference type="ARBA" id="ARBA00023136"/>
    </source>
</evidence>
<evidence type="ECO:0000256" key="1">
    <source>
        <dbReference type="ARBA" id="ARBA00000085"/>
    </source>
</evidence>
<dbReference type="SMART" id="SM00387">
    <property type="entry name" value="HATPase_c"/>
    <property type="match status" value="1"/>
</dbReference>
<dbReference type="GO" id="GO:0016020">
    <property type="term" value="C:membrane"/>
    <property type="evidence" value="ECO:0007669"/>
    <property type="project" value="UniProtKB-SubCell"/>
</dbReference>
<evidence type="ECO:0000259" key="15">
    <source>
        <dbReference type="PROSITE" id="PS50112"/>
    </source>
</evidence>
<evidence type="ECO:0000256" key="3">
    <source>
        <dbReference type="ARBA" id="ARBA00012438"/>
    </source>
</evidence>
<dbReference type="InterPro" id="IPR003594">
    <property type="entry name" value="HATPase_dom"/>
</dbReference>
<dbReference type="InterPro" id="IPR013656">
    <property type="entry name" value="PAS_4"/>
</dbReference>
<dbReference type="PROSITE" id="PS50109">
    <property type="entry name" value="HIS_KIN"/>
    <property type="match status" value="1"/>
</dbReference>
<evidence type="ECO:0000259" key="14">
    <source>
        <dbReference type="PROSITE" id="PS50109"/>
    </source>
</evidence>
<dbReference type="Gene3D" id="3.30.450.20">
    <property type="entry name" value="PAS domain"/>
    <property type="match status" value="2"/>
</dbReference>
<evidence type="ECO:0000256" key="13">
    <source>
        <dbReference type="SAM" id="Phobius"/>
    </source>
</evidence>
<evidence type="ECO:0000256" key="11">
    <source>
        <dbReference type="ARBA" id="ARBA00023012"/>
    </source>
</evidence>
<dbReference type="CDD" id="cd06225">
    <property type="entry name" value="HAMP"/>
    <property type="match status" value="1"/>
</dbReference>
<evidence type="ECO:0000259" key="16">
    <source>
        <dbReference type="PROSITE" id="PS50113"/>
    </source>
</evidence>
<evidence type="ECO:0000256" key="10">
    <source>
        <dbReference type="ARBA" id="ARBA00022989"/>
    </source>
</evidence>
<keyword evidence="19" id="KW-1185">Reference proteome</keyword>
<accession>A0A2V2MWC9</accession>
<dbReference type="InterPro" id="IPR000014">
    <property type="entry name" value="PAS"/>
</dbReference>
<dbReference type="SUPFAM" id="SSF55874">
    <property type="entry name" value="ATPase domain of HSP90 chaperone/DNA topoisomerase II/histidine kinase"/>
    <property type="match status" value="1"/>
</dbReference>
<proteinExistence type="predicted"/>
<keyword evidence="8" id="KW-0418">Kinase</keyword>
<evidence type="ECO:0000256" key="7">
    <source>
        <dbReference type="ARBA" id="ARBA00022741"/>
    </source>
</evidence>
<dbReference type="SMART" id="SM00091">
    <property type="entry name" value="PAS"/>
    <property type="match status" value="1"/>
</dbReference>
<comment type="caution">
    <text evidence="18">The sequence shown here is derived from an EMBL/GenBank/DDBJ whole genome shotgun (WGS) entry which is preliminary data.</text>
</comment>
<dbReference type="OrthoDB" id="8127at2157"/>
<feature type="domain" description="HAMP" evidence="17">
    <location>
        <begin position="337"/>
        <end position="389"/>
    </location>
</feature>
<name>A0A2V2MWC9_9EURY</name>
<dbReference type="PANTHER" id="PTHR42878:SF7">
    <property type="entry name" value="SENSOR HISTIDINE KINASE GLRK"/>
    <property type="match status" value="1"/>
</dbReference>
<dbReference type="InterPro" id="IPR050351">
    <property type="entry name" value="BphY/WalK/GraS-like"/>
</dbReference>
<dbReference type="InterPro" id="IPR000700">
    <property type="entry name" value="PAS-assoc_C"/>
</dbReference>
<dbReference type="GO" id="GO:0030295">
    <property type="term" value="F:protein kinase activator activity"/>
    <property type="evidence" value="ECO:0007669"/>
    <property type="project" value="TreeGrafter"/>
</dbReference>
<evidence type="ECO:0000256" key="4">
    <source>
        <dbReference type="ARBA" id="ARBA00022553"/>
    </source>
</evidence>
<dbReference type="InterPro" id="IPR005467">
    <property type="entry name" value="His_kinase_dom"/>
</dbReference>
<dbReference type="EC" id="2.7.13.3" evidence="3"/>
<dbReference type="Proteomes" id="UP000245657">
    <property type="component" value="Unassembled WGS sequence"/>
</dbReference>
<evidence type="ECO:0000256" key="8">
    <source>
        <dbReference type="ARBA" id="ARBA00022777"/>
    </source>
</evidence>
<evidence type="ECO:0000256" key="6">
    <source>
        <dbReference type="ARBA" id="ARBA00022692"/>
    </source>
</evidence>
<dbReference type="SUPFAM" id="SSF158472">
    <property type="entry name" value="HAMP domain-like"/>
    <property type="match status" value="1"/>
</dbReference>
<keyword evidence="5" id="KW-0808">Transferase</keyword>
<dbReference type="GO" id="GO:0007234">
    <property type="term" value="P:osmosensory signaling via phosphorelay pathway"/>
    <property type="evidence" value="ECO:0007669"/>
    <property type="project" value="TreeGrafter"/>
</dbReference>
<reference evidence="18 19" key="1">
    <citation type="submission" date="2018-05" db="EMBL/GenBank/DDBJ databases">
        <title>Draft genome of Methanospirillum lacunae Ki8-1.</title>
        <authorList>
            <person name="Dueholm M.S."/>
            <person name="Nielsen P.H."/>
            <person name="Bakmann L.F."/>
            <person name="Otzen D.E."/>
        </authorList>
    </citation>
    <scope>NUCLEOTIDE SEQUENCE [LARGE SCALE GENOMIC DNA]</scope>
    <source>
        <strain evidence="18 19">Ki8-1</strain>
    </source>
</reference>
<dbReference type="InterPro" id="IPR036890">
    <property type="entry name" value="HATPase_C_sf"/>
</dbReference>
<evidence type="ECO:0000256" key="9">
    <source>
        <dbReference type="ARBA" id="ARBA00022840"/>
    </source>
</evidence>
<dbReference type="Gene3D" id="3.30.565.10">
    <property type="entry name" value="Histidine kinase-like ATPase, C-terminal domain"/>
    <property type="match status" value="1"/>
</dbReference>
<dbReference type="CDD" id="cd00075">
    <property type="entry name" value="HATPase"/>
    <property type="match status" value="1"/>
</dbReference>
<keyword evidence="6 13" id="KW-0812">Transmembrane</keyword>
<evidence type="ECO:0000259" key="17">
    <source>
        <dbReference type="PROSITE" id="PS50885"/>
    </source>
</evidence>
<dbReference type="PROSITE" id="PS50885">
    <property type="entry name" value="HAMP"/>
    <property type="match status" value="1"/>
</dbReference>
<keyword evidence="4" id="KW-0597">Phosphoprotein</keyword>
<dbReference type="GeneID" id="97547922"/>
<dbReference type="InterPro" id="IPR035965">
    <property type="entry name" value="PAS-like_dom_sf"/>
</dbReference>
<dbReference type="PROSITE" id="PS50113">
    <property type="entry name" value="PAC"/>
    <property type="match status" value="1"/>
</dbReference>
<evidence type="ECO:0000256" key="5">
    <source>
        <dbReference type="ARBA" id="ARBA00022679"/>
    </source>
</evidence>
<keyword evidence="10 13" id="KW-1133">Transmembrane helix</keyword>
<keyword evidence="12 13" id="KW-0472">Membrane</keyword>
<dbReference type="InterPro" id="IPR003660">
    <property type="entry name" value="HAMP_dom"/>
</dbReference>
<dbReference type="RefSeq" id="WP_109968691.1">
    <property type="nucleotide sequence ID" value="NZ_CP176093.1"/>
</dbReference>
<evidence type="ECO:0000313" key="19">
    <source>
        <dbReference type="Proteomes" id="UP000245657"/>
    </source>
</evidence>
<dbReference type="CDD" id="cd00130">
    <property type="entry name" value="PAS"/>
    <property type="match status" value="1"/>
</dbReference>
<dbReference type="Pfam" id="PF02518">
    <property type="entry name" value="HATPase_c"/>
    <property type="match status" value="1"/>
</dbReference>
<gene>
    <name evidence="18" type="ORF">DK846_09480</name>
</gene>
<feature type="transmembrane region" description="Helical" evidence="13">
    <location>
        <begin position="15"/>
        <end position="36"/>
    </location>
</feature>
<dbReference type="PROSITE" id="PS50112">
    <property type="entry name" value="PAS"/>
    <property type="match status" value="1"/>
</dbReference>
<dbReference type="EMBL" id="QGMY01000007">
    <property type="protein sequence ID" value="PWR72202.1"/>
    <property type="molecule type" value="Genomic_DNA"/>
</dbReference>
<dbReference type="SUPFAM" id="SSF55785">
    <property type="entry name" value="PYP-like sensor domain (PAS domain)"/>
    <property type="match status" value="1"/>
</dbReference>
<dbReference type="GO" id="GO:0000156">
    <property type="term" value="F:phosphorelay response regulator activity"/>
    <property type="evidence" value="ECO:0007669"/>
    <property type="project" value="TreeGrafter"/>
</dbReference>